<feature type="transmembrane region" description="Helical" evidence="1">
    <location>
        <begin position="15"/>
        <end position="34"/>
    </location>
</feature>
<evidence type="ECO:0000256" key="1">
    <source>
        <dbReference type="SAM" id="Phobius"/>
    </source>
</evidence>
<evidence type="ECO:0000313" key="3">
    <source>
        <dbReference type="Proteomes" id="UP000243053"/>
    </source>
</evidence>
<keyword evidence="1" id="KW-0472">Membrane</keyword>
<proteinExistence type="predicted"/>
<evidence type="ECO:0000313" key="2">
    <source>
        <dbReference type="EMBL" id="OUR76802.1"/>
    </source>
</evidence>
<protein>
    <submittedName>
        <fullName evidence="2">Uncharacterized protein</fullName>
    </submittedName>
</protein>
<dbReference type="AlphaFoldDB" id="A0A1Y5E216"/>
<keyword evidence="1" id="KW-1133">Transmembrane helix</keyword>
<organism evidence="2 3">
    <name type="scientific">Colwellia psychrerythraea</name>
    <name type="common">Vibrio psychroerythus</name>
    <dbReference type="NCBI Taxonomy" id="28229"/>
    <lineage>
        <taxon>Bacteria</taxon>
        <taxon>Pseudomonadati</taxon>
        <taxon>Pseudomonadota</taxon>
        <taxon>Gammaproteobacteria</taxon>
        <taxon>Alteromonadales</taxon>
        <taxon>Colwelliaceae</taxon>
        <taxon>Colwellia</taxon>
    </lineage>
</organism>
<feature type="transmembrane region" description="Helical" evidence="1">
    <location>
        <begin position="41"/>
        <end position="62"/>
    </location>
</feature>
<reference evidence="3" key="1">
    <citation type="journal article" date="2017" name="Proc. Natl. Acad. Sci. U.S.A.">
        <title>Simulation of Deepwater Horizon oil plume reveals substrate specialization within a complex community of hydrocarbon degraders.</title>
        <authorList>
            <person name="Hu P."/>
            <person name="Dubinsky E.A."/>
            <person name="Probst A.J."/>
            <person name="Wang J."/>
            <person name="Sieber C.M.K."/>
            <person name="Tom L.M."/>
            <person name="Gardinali P."/>
            <person name="Banfield J.F."/>
            <person name="Atlas R.M."/>
            <person name="Andersen G.L."/>
        </authorList>
    </citation>
    <scope>NUCLEOTIDE SEQUENCE [LARGE SCALE GENOMIC DNA]</scope>
</reference>
<name>A0A1Y5E216_COLPS</name>
<accession>A0A1Y5E216</accession>
<dbReference type="EMBL" id="MAAF01000096">
    <property type="protein sequence ID" value="OUR76802.1"/>
    <property type="molecule type" value="Genomic_DNA"/>
</dbReference>
<keyword evidence="1" id="KW-0812">Transmembrane</keyword>
<sequence>MNIFEMMRTGELHPIWFGIFIQGIALGVLCFLLARSKNRNFKLASVVGFIPMINYLVVLYYIGVPKLEKTSTNSISDS</sequence>
<gene>
    <name evidence="2" type="ORF">A9Q75_16010</name>
</gene>
<comment type="caution">
    <text evidence="2">The sequence shown here is derived from an EMBL/GenBank/DDBJ whole genome shotgun (WGS) entry which is preliminary data.</text>
</comment>
<dbReference type="Proteomes" id="UP000243053">
    <property type="component" value="Unassembled WGS sequence"/>
</dbReference>